<proteinExistence type="predicted"/>
<reference evidence="1 2" key="1">
    <citation type="journal article" date="2015" name="Biotechnol. Bioeng.">
        <title>Genome sequence and phenotypic characterization of Caulobacter segnis.</title>
        <authorList>
            <person name="Patel S."/>
            <person name="Fletcher B."/>
            <person name="Scott D.C."/>
            <person name="Ely B."/>
        </authorList>
    </citation>
    <scope>NUCLEOTIDE SEQUENCE [LARGE SCALE GENOMIC DNA]</scope>
    <source>
        <strain evidence="1 2">ERI-2</strain>
    </source>
</reference>
<dbReference type="InterPro" id="IPR036388">
    <property type="entry name" value="WH-like_DNA-bd_sf"/>
</dbReference>
<name>A0A166RL56_9CLOT</name>
<protein>
    <recommendedName>
        <fullName evidence="3">Helix-turn-helix domain-containing protein</fullName>
    </recommendedName>
</protein>
<dbReference type="PATRIC" id="fig|1538.10.peg.1464"/>
<organism evidence="1 2">
    <name type="scientific">Clostridium ljungdahlii</name>
    <dbReference type="NCBI Taxonomy" id="1538"/>
    <lineage>
        <taxon>Bacteria</taxon>
        <taxon>Bacillati</taxon>
        <taxon>Bacillota</taxon>
        <taxon>Clostridia</taxon>
        <taxon>Eubacteriales</taxon>
        <taxon>Clostridiaceae</taxon>
        <taxon>Clostridium</taxon>
    </lineage>
</organism>
<comment type="caution">
    <text evidence="1">The sequence shown here is derived from an EMBL/GenBank/DDBJ whole genome shotgun (WGS) entry which is preliminary data.</text>
</comment>
<evidence type="ECO:0000313" key="2">
    <source>
        <dbReference type="Proteomes" id="UP000077407"/>
    </source>
</evidence>
<dbReference type="Gene3D" id="1.10.10.10">
    <property type="entry name" value="Winged helix-like DNA-binding domain superfamily/Winged helix DNA-binding domain"/>
    <property type="match status" value="1"/>
</dbReference>
<evidence type="ECO:0000313" key="1">
    <source>
        <dbReference type="EMBL" id="OAA90893.1"/>
    </source>
</evidence>
<dbReference type="Pfam" id="PF13730">
    <property type="entry name" value="HTH_36"/>
    <property type="match status" value="1"/>
</dbReference>
<gene>
    <name evidence="1" type="ORF">WY13_00959</name>
</gene>
<dbReference type="EMBL" id="LITT01000009">
    <property type="protein sequence ID" value="OAA90893.1"/>
    <property type="molecule type" value="Genomic_DNA"/>
</dbReference>
<sequence>MVELFDTQFVDDGKGNTDFLITFNINVLRDKVFPLLTASELKIWLTILSFTNLQGTCFPSQAKISEISNISKTTVNNAIKKLVDIEVNGEPLLKRDVVGHIRKKSIYSVAREADEGEAKGTMTPQMVIELFCKAFEKEYNTKYNVVWQRDTRPVKTKLIKNYTDDEIKTIIEIVITQYKKRWSSPKFPTPTITAMCGWLSTQAMTIAKGTHKTSINNPEKFEVNNMWDGDTF</sequence>
<accession>A0A166RL56</accession>
<evidence type="ECO:0008006" key="3">
    <source>
        <dbReference type="Google" id="ProtNLM"/>
    </source>
</evidence>
<dbReference type="AlphaFoldDB" id="A0A166RL56"/>
<dbReference type="RefSeq" id="WP_063554540.1">
    <property type="nucleotide sequence ID" value="NZ_LITT01000009.1"/>
</dbReference>
<dbReference type="Proteomes" id="UP000077407">
    <property type="component" value="Unassembled WGS sequence"/>
</dbReference>